<dbReference type="PANTHER" id="PTHR30469">
    <property type="entry name" value="MULTIDRUG RESISTANCE PROTEIN MDTA"/>
    <property type="match status" value="1"/>
</dbReference>
<dbReference type="InterPro" id="IPR058625">
    <property type="entry name" value="MdtA-like_BSH"/>
</dbReference>
<organism evidence="8 9">
    <name type="scientific">Spiribacter salilacus</name>
    <dbReference type="NCBI Taxonomy" id="2664894"/>
    <lineage>
        <taxon>Bacteria</taxon>
        <taxon>Pseudomonadati</taxon>
        <taxon>Pseudomonadota</taxon>
        <taxon>Gammaproteobacteria</taxon>
        <taxon>Chromatiales</taxon>
        <taxon>Ectothiorhodospiraceae</taxon>
        <taxon>Spiribacter</taxon>
    </lineage>
</organism>
<comment type="similarity">
    <text evidence="2">Belongs to the membrane fusion protein (MFP) (TC 8.A.1) family.</text>
</comment>
<dbReference type="NCBIfam" id="TIGR01730">
    <property type="entry name" value="RND_mfp"/>
    <property type="match status" value="1"/>
</dbReference>
<dbReference type="Gene3D" id="2.40.30.170">
    <property type="match status" value="1"/>
</dbReference>
<dbReference type="Pfam" id="PF25954">
    <property type="entry name" value="Beta-barrel_RND_2"/>
    <property type="match status" value="1"/>
</dbReference>
<evidence type="ECO:0000256" key="3">
    <source>
        <dbReference type="ARBA" id="ARBA00022448"/>
    </source>
</evidence>
<dbReference type="EMBL" id="WJPP01000005">
    <property type="protein sequence ID" value="MRH78989.1"/>
    <property type="molecule type" value="Genomic_DNA"/>
</dbReference>
<evidence type="ECO:0000259" key="5">
    <source>
        <dbReference type="Pfam" id="PF25917"/>
    </source>
</evidence>
<name>A0A6N7QUA5_9GAMM</name>
<dbReference type="Proteomes" id="UP000433788">
    <property type="component" value="Unassembled WGS sequence"/>
</dbReference>
<feature type="domain" description="Multidrug resistance protein MdtA-like C-terminal permuted SH3" evidence="7">
    <location>
        <begin position="280"/>
        <end position="342"/>
    </location>
</feature>
<gene>
    <name evidence="8" type="ORF">GH984_09780</name>
</gene>
<feature type="domain" description="Multidrug resistance protein MdtA-like barrel-sandwich hybrid" evidence="5">
    <location>
        <begin position="69"/>
        <end position="188"/>
    </location>
</feature>
<proteinExistence type="inferred from homology"/>
<evidence type="ECO:0000313" key="9">
    <source>
        <dbReference type="Proteomes" id="UP000433788"/>
    </source>
</evidence>
<accession>A0A6N7QUA5</accession>
<comment type="caution">
    <text evidence="8">The sequence shown here is derived from an EMBL/GenBank/DDBJ whole genome shotgun (WGS) entry which is preliminary data.</text>
</comment>
<dbReference type="Gene3D" id="2.40.420.20">
    <property type="match status" value="1"/>
</dbReference>
<dbReference type="Pfam" id="PF25967">
    <property type="entry name" value="RND-MFP_C"/>
    <property type="match status" value="1"/>
</dbReference>
<dbReference type="GO" id="GO:0015562">
    <property type="term" value="F:efflux transmembrane transporter activity"/>
    <property type="evidence" value="ECO:0007669"/>
    <property type="project" value="TreeGrafter"/>
</dbReference>
<dbReference type="GO" id="GO:1990281">
    <property type="term" value="C:efflux pump complex"/>
    <property type="evidence" value="ECO:0007669"/>
    <property type="project" value="TreeGrafter"/>
</dbReference>
<dbReference type="InterPro" id="IPR058792">
    <property type="entry name" value="Beta-barrel_RND_2"/>
</dbReference>
<comment type="subcellular location">
    <subcellularLocation>
        <location evidence="1">Cell envelope</location>
    </subcellularLocation>
</comment>
<dbReference type="InterPro" id="IPR058627">
    <property type="entry name" value="MdtA-like_C"/>
</dbReference>
<evidence type="ECO:0000259" key="7">
    <source>
        <dbReference type="Pfam" id="PF25967"/>
    </source>
</evidence>
<evidence type="ECO:0000256" key="2">
    <source>
        <dbReference type="ARBA" id="ARBA00009477"/>
    </source>
</evidence>
<dbReference type="AlphaFoldDB" id="A0A6N7QUA5"/>
<dbReference type="Gene3D" id="2.40.50.100">
    <property type="match status" value="1"/>
</dbReference>
<dbReference type="Pfam" id="PF25917">
    <property type="entry name" value="BSH_RND"/>
    <property type="match status" value="1"/>
</dbReference>
<dbReference type="InterPro" id="IPR058624">
    <property type="entry name" value="MdtA-like_HH"/>
</dbReference>
<keyword evidence="3" id="KW-0813">Transport</keyword>
<dbReference type="Pfam" id="PF25876">
    <property type="entry name" value="HH_MFP_RND"/>
    <property type="match status" value="1"/>
</dbReference>
<dbReference type="InterPro" id="IPR006143">
    <property type="entry name" value="RND_pump_MFP"/>
</dbReference>
<evidence type="ECO:0000259" key="4">
    <source>
        <dbReference type="Pfam" id="PF25876"/>
    </source>
</evidence>
<evidence type="ECO:0000313" key="8">
    <source>
        <dbReference type="EMBL" id="MRH78989.1"/>
    </source>
</evidence>
<feature type="domain" description="Multidrug resistance protein MdtA-like alpha-helical hairpin" evidence="4">
    <location>
        <begin position="106"/>
        <end position="159"/>
    </location>
</feature>
<sequence length="369" mass="39925">MKLVVRFVLALLLLGVIFGGIFGYQFYSMMQAGGPPGGQPPVNVMATEVSEQDWQGVRNAVGSLTAVDRVSISTEVAGTIEQLAFDSGDTVSAGDVLVILDDEVDQAQLDGLRAEAELARIEFERAEELRPRQAISQSEFDESRARLDSAIAAVQTQEARTRQKTIRAPFDGVLGLRRVSVGQFLAPGSDIVELRQLDPLFVDFTLPERFLPDISVGQALRIEVSAYPDTTFNAEISAIEPGISEQTRSVSIRGTVDNANGQLRSGMFARVAVQDPSSRQVLAIPETAISFNTYGDFAFRINETDEGLVTERVQLQTGERRNGLVEVVDGLAAGDQIVAAGLLRVRPGQSVTIDEENASNLDPAEVTEQ</sequence>
<feature type="domain" description="CusB-like beta-barrel" evidence="6">
    <location>
        <begin position="202"/>
        <end position="276"/>
    </location>
</feature>
<dbReference type="SUPFAM" id="SSF111369">
    <property type="entry name" value="HlyD-like secretion proteins"/>
    <property type="match status" value="1"/>
</dbReference>
<reference evidence="8 9" key="1">
    <citation type="submission" date="2019-11" db="EMBL/GenBank/DDBJ databases">
        <authorList>
            <person name="Zhang X.Y."/>
        </authorList>
    </citation>
    <scope>NUCLEOTIDE SEQUENCE [LARGE SCALE GENOMIC DNA]</scope>
    <source>
        <strain evidence="8 9">C176</strain>
    </source>
</reference>
<dbReference type="RefSeq" id="WP_153720037.1">
    <property type="nucleotide sequence ID" value="NZ_WJPP01000005.1"/>
</dbReference>
<dbReference type="Gene3D" id="1.10.287.470">
    <property type="entry name" value="Helix hairpin bin"/>
    <property type="match status" value="1"/>
</dbReference>
<keyword evidence="9" id="KW-1185">Reference proteome</keyword>
<dbReference type="FunFam" id="2.40.30.170:FF:000010">
    <property type="entry name" value="Efflux RND transporter periplasmic adaptor subunit"/>
    <property type="match status" value="1"/>
</dbReference>
<evidence type="ECO:0000259" key="6">
    <source>
        <dbReference type="Pfam" id="PF25954"/>
    </source>
</evidence>
<evidence type="ECO:0000256" key="1">
    <source>
        <dbReference type="ARBA" id="ARBA00004196"/>
    </source>
</evidence>
<protein>
    <submittedName>
        <fullName evidence="8">Efflux RND transporter periplasmic adaptor subunit</fullName>
    </submittedName>
</protein>
<dbReference type="PANTHER" id="PTHR30469:SF11">
    <property type="entry name" value="BLL4320 PROTEIN"/>
    <property type="match status" value="1"/>
</dbReference>